<name>A0A5B7HKI5_PORTR</name>
<dbReference type="PRINTS" id="PR00463">
    <property type="entry name" value="EP450I"/>
</dbReference>
<dbReference type="GO" id="GO:0020037">
    <property type="term" value="F:heme binding"/>
    <property type="evidence" value="ECO:0007669"/>
    <property type="project" value="InterPro"/>
</dbReference>
<keyword evidence="3" id="KW-0408">Iron</keyword>
<evidence type="ECO:0000256" key="1">
    <source>
        <dbReference type="ARBA" id="ARBA00010617"/>
    </source>
</evidence>
<dbReference type="InterPro" id="IPR036396">
    <property type="entry name" value="Cyt_P450_sf"/>
</dbReference>
<protein>
    <submittedName>
        <fullName evidence="5">Cytochrome P450 2U1</fullName>
    </submittedName>
</protein>
<dbReference type="InterPro" id="IPR001128">
    <property type="entry name" value="Cyt_P450"/>
</dbReference>
<dbReference type="AlphaFoldDB" id="A0A5B7HKI5"/>
<organism evidence="5 6">
    <name type="scientific">Portunus trituberculatus</name>
    <name type="common">Swimming crab</name>
    <name type="synonym">Neptunus trituberculatus</name>
    <dbReference type="NCBI Taxonomy" id="210409"/>
    <lineage>
        <taxon>Eukaryota</taxon>
        <taxon>Metazoa</taxon>
        <taxon>Ecdysozoa</taxon>
        <taxon>Arthropoda</taxon>
        <taxon>Crustacea</taxon>
        <taxon>Multicrustacea</taxon>
        <taxon>Malacostraca</taxon>
        <taxon>Eumalacostraca</taxon>
        <taxon>Eucarida</taxon>
        <taxon>Decapoda</taxon>
        <taxon>Pleocyemata</taxon>
        <taxon>Brachyura</taxon>
        <taxon>Eubrachyura</taxon>
        <taxon>Portunoidea</taxon>
        <taxon>Portunidae</taxon>
        <taxon>Portuninae</taxon>
        <taxon>Portunus</taxon>
    </lineage>
</organism>
<evidence type="ECO:0000313" key="5">
    <source>
        <dbReference type="EMBL" id="MPC71782.1"/>
    </source>
</evidence>
<dbReference type="GO" id="GO:0005737">
    <property type="term" value="C:cytoplasm"/>
    <property type="evidence" value="ECO:0007669"/>
    <property type="project" value="TreeGrafter"/>
</dbReference>
<dbReference type="Proteomes" id="UP000324222">
    <property type="component" value="Unassembled WGS sequence"/>
</dbReference>
<dbReference type="GO" id="GO:0005506">
    <property type="term" value="F:iron ion binding"/>
    <property type="evidence" value="ECO:0007669"/>
    <property type="project" value="InterPro"/>
</dbReference>
<dbReference type="Gene3D" id="1.10.630.10">
    <property type="entry name" value="Cytochrome P450"/>
    <property type="match status" value="1"/>
</dbReference>
<dbReference type="OrthoDB" id="1055148at2759"/>
<keyword evidence="4" id="KW-0503">Monooxygenase</keyword>
<keyword evidence="2" id="KW-0479">Metal-binding</keyword>
<evidence type="ECO:0000256" key="2">
    <source>
        <dbReference type="ARBA" id="ARBA00022723"/>
    </source>
</evidence>
<dbReference type="InterPro" id="IPR002401">
    <property type="entry name" value="Cyt_P450_E_grp-I"/>
</dbReference>
<evidence type="ECO:0000313" key="6">
    <source>
        <dbReference type="Proteomes" id="UP000324222"/>
    </source>
</evidence>
<keyword evidence="4" id="KW-0560">Oxidoreductase</keyword>
<dbReference type="GO" id="GO:0006805">
    <property type="term" value="P:xenobiotic metabolic process"/>
    <property type="evidence" value="ECO:0007669"/>
    <property type="project" value="TreeGrafter"/>
</dbReference>
<comment type="similarity">
    <text evidence="1">Belongs to the cytochrome P450 family.</text>
</comment>
<evidence type="ECO:0000256" key="3">
    <source>
        <dbReference type="ARBA" id="ARBA00023004"/>
    </source>
</evidence>
<dbReference type="EMBL" id="VSRR010033564">
    <property type="protein sequence ID" value="MPC71782.1"/>
    <property type="molecule type" value="Genomic_DNA"/>
</dbReference>
<dbReference type="Pfam" id="PF00067">
    <property type="entry name" value="p450"/>
    <property type="match status" value="1"/>
</dbReference>
<comment type="caution">
    <text evidence="5">The sequence shown here is derived from an EMBL/GenBank/DDBJ whole genome shotgun (WGS) entry which is preliminary data.</text>
</comment>
<dbReference type="PANTHER" id="PTHR24300:SF403">
    <property type="entry name" value="CYTOCHROME P450 306A1"/>
    <property type="match status" value="1"/>
</dbReference>
<keyword evidence="6" id="KW-1185">Reference proteome</keyword>
<dbReference type="GO" id="GO:0006082">
    <property type="term" value="P:organic acid metabolic process"/>
    <property type="evidence" value="ECO:0007669"/>
    <property type="project" value="TreeGrafter"/>
</dbReference>
<evidence type="ECO:0000256" key="4">
    <source>
        <dbReference type="ARBA" id="ARBA00023033"/>
    </source>
</evidence>
<dbReference type="SUPFAM" id="SSF48264">
    <property type="entry name" value="Cytochrome P450"/>
    <property type="match status" value="1"/>
</dbReference>
<dbReference type="InterPro" id="IPR050182">
    <property type="entry name" value="Cytochrome_P450_fam2"/>
</dbReference>
<proteinExistence type="inferred from homology"/>
<dbReference type="PRINTS" id="PR00385">
    <property type="entry name" value="P450"/>
</dbReference>
<sequence length="133" mass="15053">MCCFLASHPHVQHKLHAEIDEVLCDGALPTLTEKSRMPYTEAVINEVLRISALVNFGVQHMANTDTQLGGYTIPKGTILSSSVTSIHHDNRYWNQSSEFRPERWLDENGKFSMIKEGFLPFGVGKFIELSILY</sequence>
<gene>
    <name evidence="5" type="primary">CYP2U1_0</name>
    <name evidence="5" type="ORF">E2C01_066071</name>
</gene>
<dbReference type="GO" id="GO:0008395">
    <property type="term" value="F:steroid hydroxylase activity"/>
    <property type="evidence" value="ECO:0007669"/>
    <property type="project" value="TreeGrafter"/>
</dbReference>
<dbReference type="PANTHER" id="PTHR24300">
    <property type="entry name" value="CYTOCHROME P450 508A4-RELATED"/>
    <property type="match status" value="1"/>
</dbReference>
<reference evidence="5 6" key="1">
    <citation type="submission" date="2019-05" db="EMBL/GenBank/DDBJ databases">
        <title>Another draft genome of Portunus trituberculatus and its Hox gene families provides insights of decapod evolution.</title>
        <authorList>
            <person name="Jeong J.-H."/>
            <person name="Song I."/>
            <person name="Kim S."/>
            <person name="Choi T."/>
            <person name="Kim D."/>
            <person name="Ryu S."/>
            <person name="Kim W."/>
        </authorList>
    </citation>
    <scope>NUCLEOTIDE SEQUENCE [LARGE SCALE GENOMIC DNA]</scope>
    <source>
        <tissue evidence="5">Muscle</tissue>
    </source>
</reference>
<accession>A0A5B7HKI5</accession>
<dbReference type="GO" id="GO:0016712">
    <property type="term" value="F:oxidoreductase activity, acting on paired donors, with incorporation or reduction of molecular oxygen, reduced flavin or flavoprotein as one donor, and incorporation of one atom of oxygen"/>
    <property type="evidence" value="ECO:0007669"/>
    <property type="project" value="TreeGrafter"/>
</dbReference>